<feature type="signal peptide" evidence="1">
    <location>
        <begin position="1"/>
        <end position="23"/>
    </location>
</feature>
<dbReference type="AlphaFoldDB" id="A0A2M4D850"/>
<proteinExistence type="predicted"/>
<evidence type="ECO:0000256" key="1">
    <source>
        <dbReference type="SAM" id="SignalP"/>
    </source>
</evidence>
<feature type="chain" id="PRO_5014999193" evidence="1">
    <location>
        <begin position="24"/>
        <end position="79"/>
    </location>
</feature>
<evidence type="ECO:0000313" key="2">
    <source>
        <dbReference type="EMBL" id="MBW73764.1"/>
    </source>
</evidence>
<accession>A0A2M4D850</accession>
<organism evidence="2">
    <name type="scientific">Anopheles darlingi</name>
    <name type="common">Mosquito</name>
    <dbReference type="NCBI Taxonomy" id="43151"/>
    <lineage>
        <taxon>Eukaryota</taxon>
        <taxon>Metazoa</taxon>
        <taxon>Ecdysozoa</taxon>
        <taxon>Arthropoda</taxon>
        <taxon>Hexapoda</taxon>
        <taxon>Insecta</taxon>
        <taxon>Pterygota</taxon>
        <taxon>Neoptera</taxon>
        <taxon>Endopterygota</taxon>
        <taxon>Diptera</taxon>
        <taxon>Nematocera</taxon>
        <taxon>Culicoidea</taxon>
        <taxon>Culicidae</taxon>
        <taxon>Anophelinae</taxon>
        <taxon>Anopheles</taxon>
    </lineage>
</organism>
<reference evidence="2" key="1">
    <citation type="submission" date="2018-01" db="EMBL/GenBank/DDBJ databases">
        <title>An insight into the sialome of Amazonian anophelines.</title>
        <authorList>
            <person name="Ribeiro J.M."/>
            <person name="Scarpassa V."/>
            <person name="Calvo E."/>
        </authorList>
    </citation>
    <scope>NUCLEOTIDE SEQUENCE</scope>
</reference>
<keyword evidence="1" id="KW-0732">Signal</keyword>
<sequence length="79" mass="9001">MQLLFLLLRELFLLLDLPHTLHSQDFAVALVRNIPKAIELLQLLWCQLNDSMPLLPTGVFARHTAVTTITSNRVLLLLL</sequence>
<protein>
    <submittedName>
        <fullName evidence="2">Putative secreted protein</fullName>
    </submittedName>
</protein>
<dbReference type="EMBL" id="GGFL01009586">
    <property type="protein sequence ID" value="MBW73764.1"/>
    <property type="molecule type" value="Transcribed_RNA"/>
</dbReference>
<name>A0A2M4D850_ANODA</name>